<dbReference type="Gene3D" id="3.30.70.1820">
    <property type="entry name" value="L1 transposable element, RRM domain"/>
    <property type="match status" value="1"/>
</dbReference>
<name>A0A6S7HTE4_PARCT</name>
<comment type="caution">
    <text evidence="1">The sequence shown here is derived from an EMBL/GenBank/DDBJ whole genome shotgun (WGS) entry which is preliminary data.</text>
</comment>
<evidence type="ECO:0000313" key="1">
    <source>
        <dbReference type="EMBL" id="CAB4009395.1"/>
    </source>
</evidence>
<protein>
    <submittedName>
        <fullName evidence="1">Uncharacterized protein</fullName>
    </submittedName>
</protein>
<dbReference type="Proteomes" id="UP001152795">
    <property type="component" value="Unassembled WGS sequence"/>
</dbReference>
<evidence type="ECO:0000313" key="2">
    <source>
        <dbReference type="Proteomes" id="UP001152795"/>
    </source>
</evidence>
<keyword evidence="2" id="KW-1185">Reference proteome</keyword>
<proteinExistence type="predicted"/>
<reference evidence="1" key="1">
    <citation type="submission" date="2020-04" db="EMBL/GenBank/DDBJ databases">
        <authorList>
            <person name="Alioto T."/>
            <person name="Alioto T."/>
            <person name="Gomez Garrido J."/>
        </authorList>
    </citation>
    <scope>NUCLEOTIDE SEQUENCE</scope>
    <source>
        <strain evidence="1">A484AB</strain>
    </source>
</reference>
<gene>
    <name evidence="1" type="ORF">PACLA_8A061636</name>
</gene>
<sequence length="240" mass="27519">MSDTNIKAIRKENEALKAKLEAVVKEMSSLKEKLDKQCQPLQSSSTEQAKSLQYLSDEYDDLKLFKSSTDKEIKRLDTKLTDIILIFDKISEQIDVIEQYSYNYNVKIIGIPQTQDRNKTAADTADICINLFHSIGATNVILQDIDIAHRIPTRGVSSKPNSMICKFTRRLAKEAVISEKKETSKLTPADFGLHRRARLDHIGIFDHLTPKLQQLLYEAKRFKMENNYQYCWSKSSAINV</sequence>
<dbReference type="OrthoDB" id="5984307at2759"/>
<organism evidence="1 2">
    <name type="scientific">Paramuricea clavata</name>
    <name type="common">Red gorgonian</name>
    <name type="synonym">Violescent sea-whip</name>
    <dbReference type="NCBI Taxonomy" id="317549"/>
    <lineage>
        <taxon>Eukaryota</taxon>
        <taxon>Metazoa</taxon>
        <taxon>Cnidaria</taxon>
        <taxon>Anthozoa</taxon>
        <taxon>Octocorallia</taxon>
        <taxon>Malacalcyonacea</taxon>
        <taxon>Plexauridae</taxon>
        <taxon>Paramuricea</taxon>
    </lineage>
</organism>
<dbReference type="AlphaFoldDB" id="A0A6S7HTE4"/>
<accession>A0A6S7HTE4</accession>
<dbReference type="EMBL" id="CACRXK020006435">
    <property type="protein sequence ID" value="CAB4009395.1"/>
    <property type="molecule type" value="Genomic_DNA"/>
</dbReference>